<keyword evidence="1" id="KW-0540">Nuclease</keyword>
<dbReference type="RefSeq" id="WP_179941543.1">
    <property type="nucleotide sequence ID" value="NZ_JACBYF010000012.1"/>
</dbReference>
<organism evidence="6 7">
    <name type="scientific">Gemelliphila palaticanis</name>
    <dbReference type="NCBI Taxonomy" id="81950"/>
    <lineage>
        <taxon>Bacteria</taxon>
        <taxon>Bacillati</taxon>
        <taxon>Bacillota</taxon>
        <taxon>Bacilli</taxon>
        <taxon>Bacillales</taxon>
        <taxon>Gemellaceae</taxon>
        <taxon>Gemelliphila</taxon>
    </lineage>
</organism>
<keyword evidence="7" id="KW-1185">Reference proteome</keyword>
<evidence type="ECO:0000256" key="4">
    <source>
        <dbReference type="SAM" id="Phobius"/>
    </source>
</evidence>
<dbReference type="InterPro" id="IPR016071">
    <property type="entry name" value="Staphylococal_nuclease_OB-fold"/>
</dbReference>
<dbReference type="Proteomes" id="UP000531840">
    <property type="component" value="Unassembled WGS sequence"/>
</dbReference>
<feature type="transmembrane region" description="Helical" evidence="4">
    <location>
        <begin position="6"/>
        <end position="24"/>
    </location>
</feature>
<keyword evidence="3" id="KW-0378">Hydrolase</keyword>
<sequence>MNKKLYSLLTTILSLIIVASIYFFSDGSLLKTKTDNSNKTIVNGIEVKGDTTKYPVEFLRKVDGDTIKVKFNNKELTVRYLLIDTPETVKENTPVQKYGPEASELNEKILKNAKKIEIEFDKYEKLDKYDRALAYVYADGKSVQEQLLREGLAEVKYVKEPDSRYLKEFNKAQNQAKANKKNLWS</sequence>
<protein>
    <submittedName>
        <fullName evidence="6">Thermonuclease family protein</fullName>
    </submittedName>
</protein>
<keyword evidence="4" id="KW-0472">Membrane</keyword>
<dbReference type="EMBL" id="JACBYF010000012">
    <property type="protein sequence ID" value="NYS47756.1"/>
    <property type="molecule type" value="Genomic_DNA"/>
</dbReference>
<dbReference type="InterPro" id="IPR035437">
    <property type="entry name" value="SNase_OB-fold_sf"/>
</dbReference>
<dbReference type="PANTHER" id="PTHR12302">
    <property type="entry name" value="EBNA2 BINDING PROTEIN P100"/>
    <property type="match status" value="1"/>
</dbReference>
<dbReference type="Pfam" id="PF00565">
    <property type="entry name" value="SNase"/>
    <property type="match status" value="1"/>
</dbReference>
<evidence type="ECO:0000256" key="3">
    <source>
        <dbReference type="ARBA" id="ARBA00022801"/>
    </source>
</evidence>
<name>A0ABX2T418_9BACL</name>
<evidence type="ECO:0000259" key="5">
    <source>
        <dbReference type="PROSITE" id="PS50830"/>
    </source>
</evidence>
<dbReference type="SMART" id="SM00318">
    <property type="entry name" value="SNc"/>
    <property type="match status" value="1"/>
</dbReference>
<proteinExistence type="predicted"/>
<gene>
    <name evidence="6" type="ORF">HZY85_06065</name>
</gene>
<keyword evidence="4" id="KW-1133">Transmembrane helix</keyword>
<dbReference type="PROSITE" id="PS50830">
    <property type="entry name" value="TNASE_3"/>
    <property type="match status" value="1"/>
</dbReference>
<dbReference type="CDD" id="cd00175">
    <property type="entry name" value="SNc"/>
    <property type="match status" value="1"/>
</dbReference>
<reference evidence="6 7" key="1">
    <citation type="submission" date="2020-07" db="EMBL/GenBank/DDBJ databases">
        <title>MOT database genomes.</title>
        <authorList>
            <person name="Joseph S."/>
            <person name="Aduse-Opoku J."/>
            <person name="Hashim A."/>
            <person name="Wade W."/>
            <person name="Curtis M."/>
        </authorList>
    </citation>
    <scope>NUCLEOTIDE SEQUENCE [LARGE SCALE GENOMIC DNA]</scope>
    <source>
        <strain evidence="6 7">CIP 106318</strain>
    </source>
</reference>
<evidence type="ECO:0000256" key="2">
    <source>
        <dbReference type="ARBA" id="ARBA00022759"/>
    </source>
</evidence>
<keyword evidence="2" id="KW-0255">Endonuclease</keyword>
<evidence type="ECO:0000313" key="7">
    <source>
        <dbReference type="Proteomes" id="UP000531840"/>
    </source>
</evidence>
<evidence type="ECO:0000256" key="1">
    <source>
        <dbReference type="ARBA" id="ARBA00022722"/>
    </source>
</evidence>
<dbReference type="SUPFAM" id="SSF50199">
    <property type="entry name" value="Staphylococcal nuclease"/>
    <property type="match status" value="1"/>
</dbReference>
<comment type="caution">
    <text evidence="6">The sequence shown here is derived from an EMBL/GenBank/DDBJ whole genome shotgun (WGS) entry which is preliminary data.</text>
</comment>
<feature type="domain" description="TNase-like" evidence="5">
    <location>
        <begin position="52"/>
        <end position="185"/>
    </location>
</feature>
<keyword evidence="4" id="KW-0812">Transmembrane</keyword>
<dbReference type="Gene3D" id="2.40.50.90">
    <property type="match status" value="1"/>
</dbReference>
<evidence type="ECO:0000313" key="6">
    <source>
        <dbReference type="EMBL" id="NYS47756.1"/>
    </source>
</evidence>
<dbReference type="PANTHER" id="PTHR12302:SF3">
    <property type="entry name" value="SERINE_THREONINE-PROTEIN KINASE 31"/>
    <property type="match status" value="1"/>
</dbReference>
<accession>A0ABX2T418</accession>